<dbReference type="PROSITE" id="PS50206">
    <property type="entry name" value="RHODANESE_3"/>
    <property type="match status" value="1"/>
</dbReference>
<dbReference type="InterPro" id="IPR050229">
    <property type="entry name" value="GlpE_sulfurtransferase"/>
</dbReference>
<evidence type="ECO:0000256" key="1">
    <source>
        <dbReference type="SAM" id="Phobius"/>
    </source>
</evidence>
<feature type="transmembrane region" description="Helical" evidence="1">
    <location>
        <begin position="6"/>
        <end position="26"/>
    </location>
</feature>
<organism evidence="3 4">
    <name type="scientific">Streptococcus bovimastitidis</name>
    <dbReference type="NCBI Taxonomy" id="1856638"/>
    <lineage>
        <taxon>Bacteria</taxon>
        <taxon>Bacillati</taxon>
        <taxon>Bacillota</taxon>
        <taxon>Bacilli</taxon>
        <taxon>Lactobacillales</taxon>
        <taxon>Streptococcaceae</taxon>
        <taxon>Streptococcus</taxon>
    </lineage>
</organism>
<gene>
    <name evidence="3" type="ORF">A9Q68_00450</name>
</gene>
<proteinExistence type="predicted"/>
<name>A0A1L8MN01_9STRE</name>
<dbReference type="Proteomes" id="UP000182015">
    <property type="component" value="Unassembled WGS sequence"/>
</dbReference>
<evidence type="ECO:0000313" key="4">
    <source>
        <dbReference type="Proteomes" id="UP000182015"/>
    </source>
</evidence>
<dbReference type="CDD" id="cd00158">
    <property type="entry name" value="RHOD"/>
    <property type="match status" value="1"/>
</dbReference>
<dbReference type="PANTHER" id="PTHR43031">
    <property type="entry name" value="FAD-DEPENDENT OXIDOREDUCTASE"/>
    <property type="match status" value="1"/>
</dbReference>
<dbReference type="InterPro" id="IPR036873">
    <property type="entry name" value="Rhodanese-like_dom_sf"/>
</dbReference>
<sequence>MSIVTIIGWIILIGTVIYFTWNYFAFRRMAKQIDNETFKEMMHYSQVIDLRDPVAFRKKHILGARNFPLQTFDASIKALRKDKPVLIYENVTTRLAPNAIRKLKKAGFTNLYLLKDGIDYWDGKTK</sequence>
<accession>A0A1L8MN01</accession>
<keyword evidence="1" id="KW-0472">Membrane</keyword>
<dbReference type="EMBL" id="LZDD01000001">
    <property type="protein sequence ID" value="OJF72045.1"/>
    <property type="molecule type" value="Genomic_DNA"/>
</dbReference>
<dbReference type="RefSeq" id="WP_071792683.1">
    <property type="nucleotide sequence ID" value="NZ_LZDD01000001.1"/>
</dbReference>
<evidence type="ECO:0000313" key="3">
    <source>
        <dbReference type="EMBL" id="OJF72045.1"/>
    </source>
</evidence>
<protein>
    <submittedName>
        <fullName evidence="3">NADH dehydrogenase</fullName>
    </submittedName>
</protein>
<keyword evidence="4" id="KW-1185">Reference proteome</keyword>
<dbReference type="Gene3D" id="3.40.250.10">
    <property type="entry name" value="Rhodanese-like domain"/>
    <property type="match status" value="1"/>
</dbReference>
<keyword evidence="1" id="KW-1133">Transmembrane helix</keyword>
<dbReference type="PANTHER" id="PTHR43031:SF18">
    <property type="entry name" value="RHODANESE-RELATED SULFURTRANSFERASES"/>
    <property type="match status" value="1"/>
</dbReference>
<dbReference type="AlphaFoldDB" id="A0A1L8MN01"/>
<dbReference type="SUPFAM" id="SSF52821">
    <property type="entry name" value="Rhodanese/Cell cycle control phosphatase"/>
    <property type="match status" value="1"/>
</dbReference>
<dbReference type="Pfam" id="PF00581">
    <property type="entry name" value="Rhodanese"/>
    <property type="match status" value="1"/>
</dbReference>
<evidence type="ECO:0000259" key="2">
    <source>
        <dbReference type="PROSITE" id="PS50206"/>
    </source>
</evidence>
<comment type="caution">
    <text evidence="3">The sequence shown here is derived from an EMBL/GenBank/DDBJ whole genome shotgun (WGS) entry which is preliminary data.</text>
</comment>
<feature type="domain" description="Rhodanese" evidence="2">
    <location>
        <begin position="46"/>
        <end position="126"/>
    </location>
</feature>
<dbReference type="STRING" id="1856638.A9Q68_00450"/>
<keyword evidence="1" id="KW-0812">Transmembrane</keyword>
<dbReference type="SMART" id="SM00450">
    <property type="entry name" value="RHOD"/>
    <property type="match status" value="1"/>
</dbReference>
<dbReference type="InterPro" id="IPR001763">
    <property type="entry name" value="Rhodanese-like_dom"/>
</dbReference>
<reference evidence="4" key="1">
    <citation type="submission" date="2016-06" db="EMBL/GenBank/DDBJ databases">
        <authorList>
            <person name="de Vries S.P.W."/>
            <person name="Hadjirin N.F."/>
            <person name="Lay E.M."/>
            <person name="Zadoks R.N."/>
            <person name="Peacock S.J."/>
            <person name="Parkhill J."/>
            <person name="Grant A.J."/>
            <person name="Mcdougall S."/>
            <person name="Holmes M.A."/>
        </authorList>
    </citation>
    <scope>NUCLEOTIDE SEQUENCE [LARGE SCALE GENOMIC DNA]</scope>
    <source>
        <strain evidence="4">NZ1587</strain>
    </source>
</reference>
<dbReference type="OrthoDB" id="9808735at2"/>